<dbReference type="EMBL" id="SJPR01000005">
    <property type="protein sequence ID" value="TWT95432.1"/>
    <property type="molecule type" value="Genomic_DNA"/>
</dbReference>
<organism evidence="8 9">
    <name type="scientific">Botrimarina colliarenosi</name>
    <dbReference type="NCBI Taxonomy" id="2528001"/>
    <lineage>
        <taxon>Bacteria</taxon>
        <taxon>Pseudomonadati</taxon>
        <taxon>Planctomycetota</taxon>
        <taxon>Planctomycetia</taxon>
        <taxon>Pirellulales</taxon>
        <taxon>Lacipirellulaceae</taxon>
        <taxon>Botrimarina</taxon>
    </lineage>
</organism>
<dbReference type="GO" id="GO:0022857">
    <property type="term" value="F:transmembrane transporter activity"/>
    <property type="evidence" value="ECO:0007669"/>
    <property type="project" value="InterPro"/>
</dbReference>
<dbReference type="InterPro" id="IPR001036">
    <property type="entry name" value="Acrflvin-R"/>
</dbReference>
<evidence type="ECO:0000256" key="4">
    <source>
        <dbReference type="ARBA" id="ARBA00022989"/>
    </source>
</evidence>
<dbReference type="PANTHER" id="PTHR33406">
    <property type="entry name" value="MEMBRANE PROTEIN MJ1562-RELATED"/>
    <property type="match status" value="1"/>
</dbReference>
<comment type="subcellular location">
    <subcellularLocation>
        <location evidence="1">Cell membrane</location>
        <topology evidence="1">Multi-pass membrane protein</topology>
    </subcellularLocation>
</comment>
<evidence type="ECO:0000313" key="9">
    <source>
        <dbReference type="Proteomes" id="UP000317421"/>
    </source>
</evidence>
<dbReference type="Proteomes" id="UP000317421">
    <property type="component" value="Unassembled WGS sequence"/>
</dbReference>
<keyword evidence="9" id="KW-1185">Reference proteome</keyword>
<dbReference type="InterPro" id="IPR004869">
    <property type="entry name" value="MMPL_dom"/>
</dbReference>
<accession>A0A5C6A634</accession>
<reference evidence="8 9" key="1">
    <citation type="submission" date="2019-02" db="EMBL/GenBank/DDBJ databases">
        <title>Deep-cultivation of Planctomycetes and their phenomic and genomic characterization uncovers novel biology.</title>
        <authorList>
            <person name="Wiegand S."/>
            <person name="Jogler M."/>
            <person name="Boedeker C."/>
            <person name="Pinto D."/>
            <person name="Vollmers J."/>
            <person name="Rivas-Marin E."/>
            <person name="Kohn T."/>
            <person name="Peeters S.H."/>
            <person name="Heuer A."/>
            <person name="Rast P."/>
            <person name="Oberbeckmann S."/>
            <person name="Bunk B."/>
            <person name="Jeske O."/>
            <person name="Meyerdierks A."/>
            <person name="Storesund J.E."/>
            <person name="Kallscheuer N."/>
            <person name="Luecker S."/>
            <person name="Lage O.M."/>
            <person name="Pohl T."/>
            <person name="Merkel B.J."/>
            <person name="Hornburger P."/>
            <person name="Mueller R.-W."/>
            <person name="Bruemmer F."/>
            <person name="Labrenz M."/>
            <person name="Spormann A.M."/>
            <person name="Op Den Camp H."/>
            <person name="Overmann J."/>
            <person name="Amann R."/>
            <person name="Jetten M.S.M."/>
            <person name="Mascher T."/>
            <person name="Medema M.H."/>
            <person name="Devos D.P."/>
            <person name="Kaster A.-K."/>
            <person name="Ovreas L."/>
            <person name="Rohde M."/>
            <person name="Galperin M.Y."/>
            <person name="Jogler C."/>
        </authorList>
    </citation>
    <scope>NUCLEOTIDE SEQUENCE [LARGE SCALE GENOMIC DNA]</scope>
    <source>
        <strain evidence="8 9">Pla108</strain>
    </source>
</reference>
<feature type="transmembrane region" description="Helical" evidence="6">
    <location>
        <begin position="372"/>
        <end position="390"/>
    </location>
</feature>
<dbReference type="InterPro" id="IPR000731">
    <property type="entry name" value="SSD"/>
</dbReference>
<name>A0A5C6A634_9BACT</name>
<dbReference type="GO" id="GO:0005886">
    <property type="term" value="C:plasma membrane"/>
    <property type="evidence" value="ECO:0007669"/>
    <property type="project" value="UniProtKB-SubCell"/>
</dbReference>
<comment type="caution">
    <text evidence="8">The sequence shown here is derived from an EMBL/GenBank/DDBJ whole genome shotgun (WGS) entry which is preliminary data.</text>
</comment>
<evidence type="ECO:0000256" key="2">
    <source>
        <dbReference type="ARBA" id="ARBA00022475"/>
    </source>
</evidence>
<evidence type="ECO:0000256" key="5">
    <source>
        <dbReference type="ARBA" id="ARBA00023136"/>
    </source>
</evidence>
<keyword evidence="2" id="KW-1003">Cell membrane</keyword>
<evidence type="ECO:0000259" key="7">
    <source>
        <dbReference type="PROSITE" id="PS50156"/>
    </source>
</evidence>
<dbReference type="Pfam" id="PF03176">
    <property type="entry name" value="MMPL"/>
    <property type="match status" value="2"/>
</dbReference>
<feature type="transmembrane region" description="Helical" evidence="6">
    <location>
        <begin position="603"/>
        <end position="620"/>
    </location>
</feature>
<gene>
    <name evidence="8" type="ORF">Pla108_35800</name>
</gene>
<feature type="transmembrane region" description="Helical" evidence="6">
    <location>
        <begin position="704"/>
        <end position="729"/>
    </location>
</feature>
<evidence type="ECO:0000256" key="6">
    <source>
        <dbReference type="SAM" id="Phobius"/>
    </source>
</evidence>
<evidence type="ECO:0000313" key="8">
    <source>
        <dbReference type="EMBL" id="TWT95432.1"/>
    </source>
</evidence>
<feature type="transmembrane region" description="Helical" evidence="6">
    <location>
        <begin position="318"/>
        <end position="341"/>
    </location>
</feature>
<feature type="domain" description="SSD" evidence="7">
    <location>
        <begin position="638"/>
        <end position="729"/>
    </location>
</feature>
<keyword evidence="4 6" id="KW-1133">Transmembrane helix</keyword>
<dbReference type="PRINTS" id="PR00702">
    <property type="entry name" value="ACRIFLAVINRP"/>
</dbReference>
<evidence type="ECO:0000256" key="1">
    <source>
        <dbReference type="ARBA" id="ARBA00004651"/>
    </source>
</evidence>
<dbReference type="PROSITE" id="PS50156">
    <property type="entry name" value="SSD"/>
    <property type="match status" value="1"/>
</dbReference>
<proteinExistence type="predicted"/>
<evidence type="ECO:0000256" key="3">
    <source>
        <dbReference type="ARBA" id="ARBA00022692"/>
    </source>
</evidence>
<dbReference type="PANTHER" id="PTHR33406:SF12">
    <property type="entry name" value="BLR2997 PROTEIN"/>
    <property type="match status" value="1"/>
</dbReference>
<protein>
    <submittedName>
        <fullName evidence="8">MMPL family protein</fullName>
    </submittedName>
</protein>
<dbReference type="AlphaFoldDB" id="A0A5C6A634"/>
<feature type="transmembrane region" description="Helical" evidence="6">
    <location>
        <begin position="578"/>
        <end position="596"/>
    </location>
</feature>
<dbReference type="Gene3D" id="1.20.1640.10">
    <property type="entry name" value="Multidrug efflux transporter AcrB transmembrane domain"/>
    <property type="match status" value="2"/>
</dbReference>
<keyword evidence="5 6" id="KW-0472">Membrane</keyword>
<dbReference type="InterPro" id="IPR050545">
    <property type="entry name" value="Mycobact_MmpL"/>
</dbReference>
<feature type="transmembrane region" description="Helical" evidence="6">
    <location>
        <begin position="244"/>
        <end position="269"/>
    </location>
</feature>
<dbReference type="SUPFAM" id="SSF82866">
    <property type="entry name" value="Multidrug efflux transporter AcrB transmembrane domain"/>
    <property type="match status" value="2"/>
</dbReference>
<feature type="transmembrane region" description="Helical" evidence="6">
    <location>
        <begin position="632"/>
        <end position="654"/>
    </location>
</feature>
<keyword evidence="3 6" id="KW-0812">Transmembrane</keyword>
<feature type="transmembrane region" description="Helical" evidence="6">
    <location>
        <begin position="281"/>
        <end position="306"/>
    </location>
</feature>
<feature type="transmembrane region" description="Helical" evidence="6">
    <location>
        <begin position="218"/>
        <end position="238"/>
    </location>
</feature>
<sequence length="759" mass="79652">MLAYAVIATPSLVLGAMRALEANNNSPIDWVDSDFAPRAEYDRLCEAFGPGDAVVMSWPGCVLAEPSLDELVDRLREERAFFAPDGSWLFHRVTSGREAAEALVAPRGQGGEPGMTRDQAINRLRPSLVGPDRSTTAVVIVFTAEGLKQRSRLVAAIRELSLGITGIKPDDLHLAGPVIDGLSVDQASQTTLARYAAPSSLVVFLLCWAGLRSIRAAAIVFGLAAFSQAATLALVYYSGHSMTALMIVLPPMVQVLAVAAGLHLTNYYFNSERSGEEGALAAIRAGWAPCVLSAATTAIGMGSLLASGLTPIRQFGGFAAAGVVLATVILLGFLPPLLAWARVATRGPTEPGESDNKGTAAYVAAVIARWRYAIALLGVAAIGVGSYYAAQIGTSVRIETLFPPGSRILEDYAWIEEHVGPLVPLDVVLTIPTDSSLSEREKLALLWKIGREIAGGDQAGQLGRAVSAASLMAPPPGMTEIPPDTPAEVIEEYLLAHHPLLSGLGVLSSNADSERWRLTVRASALGDADYGALLASVAGDVTAVIDKVRASTGAPIGVTVTGIMPLVHAIQSQLLDDLIKSFVAALILITVTMTLVQAGVVRGLIAMGSNVFPIAVYFGWLGWRGQPIDIGVVMTASVALGVAVDDTLHFLTFFQRGIQRGASPVLAIAEALRKCAPAMTQTSVSCGLGLLVLALSDFAPTRGFAISMAVLLSLALVGDMLLLPALLLVSTRGKHQSDPAIAVQSDCRIDGDRELREVA</sequence>